<protein>
    <recommendedName>
        <fullName evidence="3">HPt domain-containing protein</fullName>
    </recommendedName>
</protein>
<evidence type="ECO:0000313" key="4">
    <source>
        <dbReference type="EMBL" id="CDL00863.1"/>
    </source>
</evidence>
<gene>
    <name evidence="4" type="ordered locus">MGMSRv2__3648</name>
</gene>
<dbReference type="SUPFAM" id="SSF47226">
    <property type="entry name" value="Histidine-containing phosphotransfer domain, HPT domain"/>
    <property type="match status" value="1"/>
</dbReference>
<dbReference type="HOGENOM" id="CLU_1989956_0_0_5"/>
<dbReference type="AlphaFoldDB" id="V6F8D5"/>
<evidence type="ECO:0000259" key="3">
    <source>
        <dbReference type="PROSITE" id="PS50894"/>
    </source>
</evidence>
<reference evidence="4 5" key="1">
    <citation type="journal article" date="2014" name="Genome Announc.">
        <title>Complete genome sequence of Magnetospirillum gryphiswaldense MSR-1.</title>
        <authorList>
            <person name="Wang X."/>
            <person name="Wang Q."/>
            <person name="Zhang W."/>
            <person name="Wang Y."/>
            <person name="Li L."/>
            <person name="Wen T."/>
            <person name="Zhang T."/>
            <person name="Zhang Y."/>
            <person name="Xu J."/>
            <person name="Hu J."/>
            <person name="Li S."/>
            <person name="Liu L."/>
            <person name="Liu J."/>
            <person name="Jiang W."/>
            <person name="Tian J."/>
            <person name="Li Y."/>
            <person name="Schuler D."/>
            <person name="Wang L."/>
            <person name="Li J."/>
        </authorList>
    </citation>
    <scope>NUCLEOTIDE SEQUENCE [LARGE SCALE GENOMIC DNA]</scope>
    <source>
        <strain evidence="5">DSM 6361 / JCM 21280 / NBRC 15271 / MSR-1</strain>
    </source>
</reference>
<sequence>MTAWRDAPLLDAGVIAQLQADLEADELAEILAAFAADIHSRADQLAAALAAGDAELAHRAAHSLKGAALNLGRQRLGLICAHFQHAGQADIKALWPEFATICDAVLAAQGQTGLAFEVDSSIVRA</sequence>
<feature type="domain" description="HPt" evidence="3">
    <location>
        <begin position="23"/>
        <end position="119"/>
    </location>
</feature>
<name>V6F8D5_MAGGM</name>
<organism evidence="4 5">
    <name type="scientific">Magnetospirillum gryphiswaldense (strain DSM 6361 / JCM 21280 / NBRC 15271 / MSR-1)</name>
    <dbReference type="NCBI Taxonomy" id="431944"/>
    <lineage>
        <taxon>Bacteria</taxon>
        <taxon>Pseudomonadati</taxon>
        <taxon>Pseudomonadota</taxon>
        <taxon>Alphaproteobacteria</taxon>
        <taxon>Rhodospirillales</taxon>
        <taxon>Rhodospirillaceae</taxon>
        <taxon>Magnetospirillum</taxon>
    </lineage>
</organism>
<evidence type="ECO:0000256" key="2">
    <source>
        <dbReference type="PROSITE-ProRule" id="PRU00110"/>
    </source>
</evidence>
<dbReference type="GO" id="GO:0004672">
    <property type="term" value="F:protein kinase activity"/>
    <property type="evidence" value="ECO:0007669"/>
    <property type="project" value="UniProtKB-ARBA"/>
</dbReference>
<accession>V6F8D5</accession>
<dbReference type="STRING" id="1430440.MGMSRv2__3648"/>
<dbReference type="PROSITE" id="PS50894">
    <property type="entry name" value="HPT"/>
    <property type="match status" value="1"/>
</dbReference>
<dbReference type="InterPro" id="IPR008207">
    <property type="entry name" value="Sig_transdc_His_kin_Hpt_dom"/>
</dbReference>
<keyword evidence="5" id="KW-1185">Reference proteome</keyword>
<evidence type="ECO:0000256" key="1">
    <source>
        <dbReference type="ARBA" id="ARBA00023012"/>
    </source>
</evidence>
<dbReference type="KEGG" id="mgy:MGMSRv2__3648"/>
<proteinExistence type="predicted"/>
<dbReference type="InterPro" id="IPR036641">
    <property type="entry name" value="HPT_dom_sf"/>
</dbReference>
<keyword evidence="2" id="KW-0597">Phosphoprotein</keyword>
<dbReference type="Gene3D" id="1.20.120.160">
    <property type="entry name" value="HPT domain"/>
    <property type="match status" value="1"/>
</dbReference>
<evidence type="ECO:0000313" key="5">
    <source>
        <dbReference type="Proteomes" id="UP000018922"/>
    </source>
</evidence>
<dbReference type="EMBL" id="HG794546">
    <property type="protein sequence ID" value="CDL00863.1"/>
    <property type="molecule type" value="Genomic_DNA"/>
</dbReference>
<dbReference type="Pfam" id="PF01627">
    <property type="entry name" value="Hpt"/>
    <property type="match status" value="1"/>
</dbReference>
<feature type="modified residue" description="Phosphohistidine" evidence="2">
    <location>
        <position position="62"/>
    </location>
</feature>
<dbReference type="Proteomes" id="UP000018922">
    <property type="component" value="Chromosome I"/>
</dbReference>
<dbReference type="GO" id="GO:0000160">
    <property type="term" value="P:phosphorelay signal transduction system"/>
    <property type="evidence" value="ECO:0007669"/>
    <property type="project" value="UniProtKB-KW"/>
</dbReference>
<keyword evidence="1" id="KW-0902">Two-component regulatory system</keyword>